<evidence type="ECO:0000256" key="2">
    <source>
        <dbReference type="ARBA" id="ARBA00023054"/>
    </source>
</evidence>
<proteinExistence type="inferred from homology"/>
<evidence type="ECO:0000313" key="4">
    <source>
        <dbReference type="EMBL" id="KAK7091472.1"/>
    </source>
</evidence>
<dbReference type="GO" id="GO:0005737">
    <property type="term" value="C:cytoplasm"/>
    <property type="evidence" value="ECO:0007669"/>
    <property type="project" value="TreeGrafter"/>
</dbReference>
<evidence type="ECO:0000256" key="3">
    <source>
        <dbReference type="SAM" id="MobiDB-lite"/>
    </source>
</evidence>
<feature type="compositionally biased region" description="Polar residues" evidence="3">
    <location>
        <begin position="13"/>
        <end position="30"/>
    </location>
</feature>
<feature type="region of interest" description="Disordered" evidence="3">
    <location>
        <begin position="1"/>
        <end position="41"/>
    </location>
</feature>
<sequence length="289" mass="32053">MSKVKTKKRELRNTSIANKDLNMNTDSPSSELDKDREPADLSKLVTSANHKQYLQLVHTTSISDDEHELCQDEDHSYDNLSSPTSPGFEDSASAGDAIPLSEDPEERERQMKEWQEELEKVEGEITMLRQVLGSKVRRATELKRNLGITPFKEFKHDMLEGINQVKESPAYQKTNETIHDWNEKLTHTQAYQKTSAVVKTASEKTSSAMASAGAVLSKKLGDIKNSPTFKSMEEKVSTTYTSVKSKVTGSKSTDEIDAAFKEATVDEEAGSPTSDTDPGVIPPTEKVPL</sequence>
<organism evidence="4 5">
    <name type="scientific">Littorina saxatilis</name>
    <dbReference type="NCBI Taxonomy" id="31220"/>
    <lineage>
        <taxon>Eukaryota</taxon>
        <taxon>Metazoa</taxon>
        <taxon>Spiralia</taxon>
        <taxon>Lophotrochozoa</taxon>
        <taxon>Mollusca</taxon>
        <taxon>Gastropoda</taxon>
        <taxon>Caenogastropoda</taxon>
        <taxon>Littorinimorpha</taxon>
        <taxon>Littorinoidea</taxon>
        <taxon>Littorinidae</taxon>
        <taxon>Littorina</taxon>
    </lineage>
</organism>
<comment type="caution">
    <text evidence="4">The sequence shown here is derived from an EMBL/GenBank/DDBJ whole genome shotgun (WGS) entry which is preliminary data.</text>
</comment>
<comment type="similarity">
    <text evidence="1">Belongs to the TPD52 family.</text>
</comment>
<dbReference type="EMBL" id="JBAMIC010000022">
    <property type="protein sequence ID" value="KAK7091472.1"/>
    <property type="molecule type" value="Genomic_DNA"/>
</dbReference>
<feature type="compositionally biased region" description="Basic residues" evidence="3">
    <location>
        <begin position="1"/>
        <end position="10"/>
    </location>
</feature>
<gene>
    <name evidence="4" type="ORF">V1264_009147</name>
</gene>
<dbReference type="Pfam" id="PF04201">
    <property type="entry name" value="TPD52"/>
    <property type="match status" value="1"/>
</dbReference>
<feature type="compositionally biased region" description="Basic and acidic residues" evidence="3">
    <location>
        <begin position="68"/>
        <end position="77"/>
    </location>
</feature>
<reference evidence="4 5" key="1">
    <citation type="submission" date="2024-02" db="EMBL/GenBank/DDBJ databases">
        <title>Chromosome-scale genome assembly of the rough periwinkle Littorina saxatilis.</title>
        <authorList>
            <person name="De Jode A."/>
            <person name="Faria R."/>
            <person name="Formenti G."/>
            <person name="Sims Y."/>
            <person name="Smith T.P."/>
            <person name="Tracey A."/>
            <person name="Wood J.M.D."/>
            <person name="Zagrodzka Z.B."/>
            <person name="Johannesson K."/>
            <person name="Butlin R.K."/>
            <person name="Leder E.H."/>
        </authorList>
    </citation>
    <scope>NUCLEOTIDE SEQUENCE [LARGE SCALE GENOMIC DNA]</scope>
    <source>
        <strain evidence="4">Snail1</strain>
        <tissue evidence="4">Muscle</tissue>
    </source>
</reference>
<dbReference type="PANTHER" id="PTHR19307:SF14">
    <property type="entry name" value="TUMOR PROTEIN D52"/>
    <property type="match status" value="1"/>
</dbReference>
<accession>A0AAN9G1K5</accession>
<evidence type="ECO:0000256" key="1">
    <source>
        <dbReference type="ARBA" id="ARBA00005702"/>
    </source>
</evidence>
<name>A0AAN9G1K5_9CAEN</name>
<feature type="region of interest" description="Disordered" evidence="3">
    <location>
        <begin position="262"/>
        <end position="289"/>
    </location>
</feature>
<dbReference type="InterPro" id="IPR007327">
    <property type="entry name" value="TPD52"/>
</dbReference>
<evidence type="ECO:0000313" key="5">
    <source>
        <dbReference type="Proteomes" id="UP001374579"/>
    </source>
</evidence>
<dbReference type="AlphaFoldDB" id="A0AAN9G1K5"/>
<dbReference type="PANTHER" id="PTHR19307">
    <property type="entry name" value="TUMOR PROTEIN D52"/>
    <property type="match status" value="1"/>
</dbReference>
<keyword evidence="2" id="KW-0175">Coiled coil</keyword>
<feature type="region of interest" description="Disordered" evidence="3">
    <location>
        <begin position="65"/>
        <end position="112"/>
    </location>
</feature>
<evidence type="ECO:0008006" key="6">
    <source>
        <dbReference type="Google" id="ProtNLM"/>
    </source>
</evidence>
<feature type="compositionally biased region" description="Basic and acidic residues" evidence="3">
    <location>
        <begin position="31"/>
        <end position="40"/>
    </location>
</feature>
<keyword evidence="5" id="KW-1185">Reference proteome</keyword>
<dbReference type="Proteomes" id="UP001374579">
    <property type="component" value="Unassembled WGS sequence"/>
</dbReference>
<protein>
    <recommendedName>
        <fullName evidence="6">Tumor protein D54</fullName>
    </recommendedName>
</protein>